<keyword evidence="2" id="KW-1185">Reference proteome</keyword>
<gene>
    <name evidence="1" type="primary">pelA</name>
    <name evidence="1" type="ORF">MUN79_21930</name>
</gene>
<proteinExistence type="predicted"/>
<dbReference type="EC" id="4.2.2.2" evidence="1"/>
<dbReference type="InterPro" id="IPR012669">
    <property type="entry name" value="Pectate_lyase"/>
</dbReference>
<dbReference type="Pfam" id="PF09492">
    <property type="entry name" value="Pec_lyase"/>
    <property type="match status" value="1"/>
</dbReference>
<accession>A0A8T9QFV9</accession>
<dbReference type="NCBIfam" id="TIGR02474">
    <property type="entry name" value="pec_lyase"/>
    <property type="match status" value="1"/>
</dbReference>
<dbReference type="KEGG" id="hcu:MUN79_21930"/>
<protein>
    <submittedName>
        <fullName evidence="1">Pectate lyase</fullName>
        <ecNumber evidence="1">4.2.2.2</ecNumber>
    </submittedName>
</protein>
<dbReference type="AlphaFoldDB" id="A0A8T9QFV9"/>
<dbReference type="EMBL" id="CP095046">
    <property type="protein sequence ID" value="UOQ75038.1"/>
    <property type="molecule type" value="Genomic_DNA"/>
</dbReference>
<dbReference type="SUPFAM" id="SSF81853">
    <property type="entry name" value="Family 10 polysaccharide lyase"/>
    <property type="match status" value="1"/>
</dbReference>
<evidence type="ECO:0000313" key="1">
    <source>
        <dbReference type="EMBL" id="UOQ75038.1"/>
    </source>
</evidence>
<dbReference type="Proteomes" id="UP000831796">
    <property type="component" value="Chromosome"/>
</dbReference>
<evidence type="ECO:0000313" key="2">
    <source>
        <dbReference type="Proteomes" id="UP000831796"/>
    </source>
</evidence>
<name>A0A8T9QFV9_9BACT</name>
<dbReference type="Gene3D" id="1.50.10.20">
    <property type="match status" value="1"/>
</dbReference>
<organism evidence="1 2">
    <name type="scientific">Hymenobacter cellulosilyticus</name>
    <dbReference type="NCBI Taxonomy" id="2932248"/>
    <lineage>
        <taxon>Bacteria</taxon>
        <taxon>Pseudomonadati</taxon>
        <taxon>Bacteroidota</taxon>
        <taxon>Cytophagia</taxon>
        <taxon>Cytophagales</taxon>
        <taxon>Hymenobacteraceae</taxon>
        <taxon>Hymenobacter</taxon>
    </lineage>
</organism>
<keyword evidence="1" id="KW-0456">Lyase</keyword>
<sequence>MTYNDNAMVRVLNLLKAVAEKQGEYAALDPTLASAAKLAVDKGVSCILKTQYVQNGKLTAWCAQHDRKTLLPVKARAFELASLSGAESVGIVQFLMSLDNPSPEVKKSIQAAVAWFQAVKMEGYVLKDVVDAAQPTGRDRVIVPEAGAVLWARFYDLETNKPIYVGRDGQKRSQLSEIENERRAGYVYASTWPQKLLTKDYPKWQQKWEKKEGSKI</sequence>
<dbReference type="GO" id="GO:0030570">
    <property type="term" value="F:pectate lyase activity"/>
    <property type="evidence" value="ECO:0007669"/>
    <property type="project" value="UniProtKB-EC"/>
</dbReference>
<reference evidence="1" key="1">
    <citation type="submission" date="2022-04" db="EMBL/GenBank/DDBJ databases">
        <title>Hymenobacter sp. isolated from the air.</title>
        <authorList>
            <person name="Won M."/>
            <person name="Lee C.-M."/>
            <person name="Woen H.-Y."/>
            <person name="Kwon S.-W."/>
        </authorList>
    </citation>
    <scope>NUCLEOTIDE SEQUENCE</scope>
    <source>
        <strain evidence="1">5116S-3</strain>
    </source>
</reference>